<evidence type="ECO:0000256" key="3">
    <source>
        <dbReference type="ARBA" id="ARBA00023140"/>
    </source>
</evidence>
<reference evidence="6 7" key="1">
    <citation type="submission" date="2014-04" db="EMBL/GenBank/DDBJ databases">
        <authorList>
            <consortium name="DOE Joint Genome Institute"/>
            <person name="Kuo A."/>
            <person name="Kohler A."/>
            <person name="Costa M.D."/>
            <person name="Nagy L.G."/>
            <person name="Floudas D."/>
            <person name="Copeland A."/>
            <person name="Barry K.W."/>
            <person name="Cichocki N."/>
            <person name="Veneault-Fourrey C."/>
            <person name="LaButti K."/>
            <person name="Lindquist E.A."/>
            <person name="Lipzen A."/>
            <person name="Lundell T."/>
            <person name="Morin E."/>
            <person name="Murat C."/>
            <person name="Sun H."/>
            <person name="Tunlid A."/>
            <person name="Henrissat B."/>
            <person name="Grigoriev I.V."/>
            <person name="Hibbett D.S."/>
            <person name="Martin F."/>
            <person name="Nordberg H.P."/>
            <person name="Cantor M.N."/>
            <person name="Hua S.X."/>
        </authorList>
    </citation>
    <scope>NUCLEOTIDE SEQUENCE [LARGE SCALE GENOMIC DNA]</scope>
    <source>
        <strain evidence="6 7">441</strain>
    </source>
</reference>
<feature type="compositionally biased region" description="Basic and acidic residues" evidence="5">
    <location>
        <begin position="88"/>
        <end position="103"/>
    </location>
</feature>
<feature type="region of interest" description="Disordered" evidence="5">
    <location>
        <begin position="325"/>
        <end position="347"/>
    </location>
</feature>
<sequence length="421" mass="46858">MSSIPFPNPSDDLGSSPDALHDSIHSQFYSPPSFDVSGSFQMNPLSAHPPRTPRSSTSITPTSSSHSRPLSAHFGSVNTSVYDEKEEDTQHTRADAVQDHTAGDDGDELAYELDEEDLRVKAADNKVPPREVWRDILSTSYGRDKAFKVMQYSIRVYLLFHTKLLFRNGRSPWQHAMVRRLESARSGFSFTRKMLILFNWLTPLSTILAQKTVPYASLDGSFFSHPIADAPAKKPPSSPFAGQLLSHPFLQALLAAPPPVLLDLVNGLSDDIYTLSRLGLVGQKTGARAARFADWCWFFGTLVGLVQNGIETSIVEGQQREVENRAYQESMSGATSKSQPKASKVDEKELTRLQRKTHWLKLTRTKLVMDLIFVSYDVFRLSRGKDVIQSFTGLVAAILSSLKLYDKYKSALVTKLLSSTV</sequence>
<proteinExistence type="predicted"/>
<dbReference type="InterPro" id="IPR008733">
    <property type="entry name" value="PEX11"/>
</dbReference>
<dbReference type="GO" id="GO:0005778">
    <property type="term" value="C:peroxisomal membrane"/>
    <property type="evidence" value="ECO:0007669"/>
    <property type="project" value="UniProtKB-SubCell"/>
</dbReference>
<reference evidence="7" key="2">
    <citation type="submission" date="2015-01" db="EMBL/GenBank/DDBJ databases">
        <title>Evolutionary Origins and Diversification of the Mycorrhizal Mutualists.</title>
        <authorList>
            <consortium name="DOE Joint Genome Institute"/>
            <consortium name="Mycorrhizal Genomics Consortium"/>
            <person name="Kohler A."/>
            <person name="Kuo A."/>
            <person name="Nagy L.G."/>
            <person name="Floudas D."/>
            <person name="Copeland A."/>
            <person name="Barry K.W."/>
            <person name="Cichocki N."/>
            <person name="Veneault-Fourrey C."/>
            <person name="LaButti K."/>
            <person name="Lindquist E.A."/>
            <person name="Lipzen A."/>
            <person name="Lundell T."/>
            <person name="Morin E."/>
            <person name="Murat C."/>
            <person name="Riley R."/>
            <person name="Ohm R."/>
            <person name="Sun H."/>
            <person name="Tunlid A."/>
            <person name="Henrissat B."/>
            <person name="Grigoriev I.V."/>
            <person name="Hibbett D.S."/>
            <person name="Martin F."/>
        </authorList>
    </citation>
    <scope>NUCLEOTIDE SEQUENCE [LARGE SCALE GENOMIC DNA]</scope>
    <source>
        <strain evidence="7">441</strain>
    </source>
</reference>
<dbReference type="PANTHER" id="PTHR12652:SF19">
    <property type="entry name" value="PEROXISOMAL BIOGENESIS FACTOR 11"/>
    <property type="match status" value="1"/>
</dbReference>
<dbReference type="Proteomes" id="UP000054018">
    <property type="component" value="Unassembled WGS sequence"/>
</dbReference>
<keyword evidence="2" id="KW-0472">Membrane</keyword>
<dbReference type="GO" id="GO:0016559">
    <property type="term" value="P:peroxisome fission"/>
    <property type="evidence" value="ECO:0007669"/>
    <property type="project" value="InterPro"/>
</dbReference>
<evidence type="ECO:0000256" key="2">
    <source>
        <dbReference type="ARBA" id="ARBA00023136"/>
    </source>
</evidence>
<gene>
    <name evidence="6" type="ORF">PISMIDRAFT_670548</name>
</gene>
<dbReference type="PANTHER" id="PTHR12652">
    <property type="entry name" value="PEROXISOMAL BIOGENESIS FACTOR 11"/>
    <property type="match status" value="1"/>
</dbReference>
<keyword evidence="3" id="KW-0576">Peroxisome</keyword>
<dbReference type="OrthoDB" id="411017at2759"/>
<evidence type="ECO:0000256" key="1">
    <source>
        <dbReference type="ARBA" id="ARBA00022593"/>
    </source>
</evidence>
<dbReference type="AlphaFoldDB" id="A0A0D0AEK9"/>
<comment type="subcellular location">
    <subcellularLocation>
        <location evidence="4">Peroxisome membrane</location>
    </subcellularLocation>
</comment>
<evidence type="ECO:0000256" key="5">
    <source>
        <dbReference type="SAM" id="MobiDB-lite"/>
    </source>
</evidence>
<evidence type="ECO:0000313" key="7">
    <source>
        <dbReference type="Proteomes" id="UP000054018"/>
    </source>
</evidence>
<evidence type="ECO:0000313" key="6">
    <source>
        <dbReference type="EMBL" id="KIK30513.1"/>
    </source>
</evidence>
<protein>
    <submittedName>
        <fullName evidence="6">Uncharacterized protein</fullName>
    </submittedName>
</protein>
<dbReference type="Pfam" id="PF05648">
    <property type="entry name" value="PEX11"/>
    <property type="match status" value="2"/>
</dbReference>
<feature type="region of interest" description="Disordered" evidence="5">
    <location>
        <begin position="1"/>
        <end position="105"/>
    </location>
</feature>
<keyword evidence="1" id="KW-0962">Peroxisome biogenesis</keyword>
<feature type="compositionally biased region" description="Polar residues" evidence="5">
    <location>
        <begin position="327"/>
        <end position="341"/>
    </location>
</feature>
<name>A0A0D0AEK9_9AGAM</name>
<evidence type="ECO:0000256" key="4">
    <source>
        <dbReference type="ARBA" id="ARBA00046271"/>
    </source>
</evidence>
<dbReference type="HOGENOM" id="CLU_059609_0_0_1"/>
<dbReference type="EMBL" id="KN833686">
    <property type="protein sequence ID" value="KIK30513.1"/>
    <property type="molecule type" value="Genomic_DNA"/>
</dbReference>
<accession>A0A0D0AEK9</accession>
<feature type="compositionally biased region" description="Low complexity" evidence="5">
    <location>
        <begin position="53"/>
        <end position="69"/>
    </location>
</feature>
<organism evidence="6 7">
    <name type="scientific">Pisolithus microcarpus 441</name>
    <dbReference type="NCBI Taxonomy" id="765257"/>
    <lineage>
        <taxon>Eukaryota</taxon>
        <taxon>Fungi</taxon>
        <taxon>Dikarya</taxon>
        <taxon>Basidiomycota</taxon>
        <taxon>Agaricomycotina</taxon>
        <taxon>Agaricomycetes</taxon>
        <taxon>Agaricomycetidae</taxon>
        <taxon>Boletales</taxon>
        <taxon>Sclerodermatineae</taxon>
        <taxon>Pisolithaceae</taxon>
        <taxon>Pisolithus</taxon>
    </lineage>
</organism>
<feature type="compositionally biased region" description="Polar residues" evidence="5">
    <location>
        <begin position="25"/>
        <end position="44"/>
    </location>
</feature>
<dbReference type="STRING" id="765257.A0A0D0AEK9"/>
<keyword evidence="7" id="KW-1185">Reference proteome</keyword>